<organism evidence="2">
    <name type="scientific">Arundo donax</name>
    <name type="common">Giant reed</name>
    <name type="synonym">Donax arundinaceus</name>
    <dbReference type="NCBI Taxonomy" id="35708"/>
    <lineage>
        <taxon>Eukaryota</taxon>
        <taxon>Viridiplantae</taxon>
        <taxon>Streptophyta</taxon>
        <taxon>Embryophyta</taxon>
        <taxon>Tracheophyta</taxon>
        <taxon>Spermatophyta</taxon>
        <taxon>Magnoliopsida</taxon>
        <taxon>Liliopsida</taxon>
        <taxon>Poales</taxon>
        <taxon>Poaceae</taxon>
        <taxon>PACMAD clade</taxon>
        <taxon>Arundinoideae</taxon>
        <taxon>Arundineae</taxon>
        <taxon>Arundo</taxon>
    </lineage>
</organism>
<accession>A0A0A8ZWM1</accession>
<evidence type="ECO:0000256" key="1">
    <source>
        <dbReference type="SAM" id="MobiDB-lite"/>
    </source>
</evidence>
<dbReference type="AlphaFoldDB" id="A0A0A8ZWM1"/>
<name>A0A0A8ZWM1_ARUDO</name>
<evidence type="ECO:0000313" key="2">
    <source>
        <dbReference type="EMBL" id="JAD43799.1"/>
    </source>
</evidence>
<proteinExistence type="predicted"/>
<protein>
    <submittedName>
        <fullName evidence="2">Uncharacterized protein</fullName>
    </submittedName>
</protein>
<sequence>MVRHTSSSVKGASSSLKSWDCS</sequence>
<reference evidence="2" key="2">
    <citation type="journal article" date="2015" name="Data Brief">
        <title>Shoot transcriptome of the giant reed, Arundo donax.</title>
        <authorList>
            <person name="Barrero R.A."/>
            <person name="Guerrero F.D."/>
            <person name="Moolhuijzen P."/>
            <person name="Goolsby J.A."/>
            <person name="Tidwell J."/>
            <person name="Bellgard S.E."/>
            <person name="Bellgard M.I."/>
        </authorList>
    </citation>
    <scope>NUCLEOTIDE SEQUENCE</scope>
    <source>
        <tissue evidence="2">Shoot tissue taken approximately 20 cm above the soil surface</tissue>
    </source>
</reference>
<reference evidence="2" key="1">
    <citation type="submission" date="2014-09" db="EMBL/GenBank/DDBJ databases">
        <authorList>
            <person name="Magalhaes I.L.F."/>
            <person name="Oliveira U."/>
            <person name="Santos F.R."/>
            <person name="Vidigal T.H.D.A."/>
            <person name="Brescovit A.D."/>
            <person name="Santos A.J."/>
        </authorList>
    </citation>
    <scope>NUCLEOTIDE SEQUENCE</scope>
    <source>
        <tissue evidence="2">Shoot tissue taken approximately 20 cm above the soil surface</tissue>
    </source>
</reference>
<dbReference type="EMBL" id="GBRH01254096">
    <property type="protein sequence ID" value="JAD43799.1"/>
    <property type="molecule type" value="Transcribed_RNA"/>
</dbReference>
<feature type="region of interest" description="Disordered" evidence="1">
    <location>
        <begin position="1"/>
        <end position="22"/>
    </location>
</feature>